<evidence type="ECO:0000313" key="3">
    <source>
        <dbReference type="EMBL" id="OGE33944.1"/>
    </source>
</evidence>
<dbReference type="InterPro" id="IPR050807">
    <property type="entry name" value="TransReg_Diox_bact_type"/>
</dbReference>
<dbReference type="InterPro" id="IPR001387">
    <property type="entry name" value="Cro/C1-type_HTH"/>
</dbReference>
<proteinExistence type="predicted"/>
<dbReference type="PROSITE" id="PS50943">
    <property type="entry name" value="HTH_CROC1"/>
    <property type="match status" value="1"/>
</dbReference>
<evidence type="ECO:0000256" key="1">
    <source>
        <dbReference type="ARBA" id="ARBA00023125"/>
    </source>
</evidence>
<keyword evidence="1" id="KW-0238">DNA-binding</keyword>
<dbReference type="GO" id="GO:0005829">
    <property type="term" value="C:cytosol"/>
    <property type="evidence" value="ECO:0007669"/>
    <property type="project" value="TreeGrafter"/>
</dbReference>
<dbReference type="GO" id="GO:0003677">
    <property type="term" value="F:DNA binding"/>
    <property type="evidence" value="ECO:0007669"/>
    <property type="project" value="UniProtKB-KW"/>
</dbReference>
<comment type="caution">
    <text evidence="3">The sequence shown here is derived from an EMBL/GenBank/DDBJ whole genome shotgun (WGS) entry which is preliminary data.</text>
</comment>
<organism evidence="3 4">
    <name type="scientific">Candidatus Daviesbacteria bacterium RIFCSPHIGHO2_02_FULL_41_10</name>
    <dbReference type="NCBI Taxonomy" id="1797774"/>
    <lineage>
        <taxon>Bacteria</taxon>
        <taxon>Candidatus Daviesiibacteriota</taxon>
    </lineage>
</organism>
<accession>A0A1F5JZB2</accession>
<dbReference type="InterPro" id="IPR010982">
    <property type="entry name" value="Lambda_DNA-bd_dom_sf"/>
</dbReference>
<evidence type="ECO:0000259" key="2">
    <source>
        <dbReference type="PROSITE" id="PS50943"/>
    </source>
</evidence>
<dbReference type="SUPFAM" id="SSF47413">
    <property type="entry name" value="lambda repressor-like DNA-binding domains"/>
    <property type="match status" value="1"/>
</dbReference>
<dbReference type="SMART" id="SM00530">
    <property type="entry name" value="HTH_XRE"/>
    <property type="match status" value="1"/>
</dbReference>
<evidence type="ECO:0000313" key="4">
    <source>
        <dbReference type="Proteomes" id="UP000177258"/>
    </source>
</evidence>
<dbReference type="Pfam" id="PF01381">
    <property type="entry name" value="HTH_3"/>
    <property type="match status" value="1"/>
</dbReference>
<dbReference type="Proteomes" id="UP000177258">
    <property type="component" value="Unassembled WGS sequence"/>
</dbReference>
<dbReference type="EMBL" id="MFDB01000002">
    <property type="protein sequence ID" value="OGE33944.1"/>
    <property type="molecule type" value="Genomic_DNA"/>
</dbReference>
<feature type="domain" description="HTH cro/C1-type" evidence="2">
    <location>
        <begin position="34"/>
        <end position="88"/>
    </location>
</feature>
<name>A0A1F5JZB2_9BACT</name>
<reference evidence="3 4" key="1">
    <citation type="journal article" date="2016" name="Nat. Commun.">
        <title>Thousands of microbial genomes shed light on interconnected biogeochemical processes in an aquifer system.</title>
        <authorList>
            <person name="Anantharaman K."/>
            <person name="Brown C.T."/>
            <person name="Hug L.A."/>
            <person name="Sharon I."/>
            <person name="Castelle C.J."/>
            <person name="Probst A.J."/>
            <person name="Thomas B.C."/>
            <person name="Singh A."/>
            <person name="Wilkins M.J."/>
            <person name="Karaoz U."/>
            <person name="Brodie E.L."/>
            <person name="Williams K.H."/>
            <person name="Hubbard S.S."/>
            <person name="Banfield J.F."/>
        </authorList>
    </citation>
    <scope>NUCLEOTIDE SEQUENCE [LARGE SCALE GENOMIC DNA]</scope>
</reference>
<dbReference type="CDD" id="cd00093">
    <property type="entry name" value="HTH_XRE"/>
    <property type="match status" value="1"/>
</dbReference>
<dbReference type="PANTHER" id="PTHR46797:SF1">
    <property type="entry name" value="METHYLPHOSPHONATE SYNTHASE"/>
    <property type="match status" value="1"/>
</dbReference>
<dbReference type="PANTHER" id="PTHR46797">
    <property type="entry name" value="HTH-TYPE TRANSCRIPTIONAL REGULATOR"/>
    <property type="match status" value="1"/>
</dbReference>
<sequence>MKDWNEIKKKWLKDPEFKRLYEESQPEFEIAKAIIRARIERKMTQKELARRMHTTQSVISRVEQAGTSPSISFLKRVAKALNASLQVQFKF</sequence>
<protein>
    <recommendedName>
        <fullName evidence="2">HTH cro/C1-type domain-containing protein</fullName>
    </recommendedName>
</protein>
<dbReference type="AlphaFoldDB" id="A0A1F5JZB2"/>
<gene>
    <name evidence="3" type="ORF">A3D83_03455</name>
</gene>
<dbReference type="Gene3D" id="1.10.260.40">
    <property type="entry name" value="lambda repressor-like DNA-binding domains"/>
    <property type="match status" value="1"/>
</dbReference>
<dbReference type="GO" id="GO:0003700">
    <property type="term" value="F:DNA-binding transcription factor activity"/>
    <property type="evidence" value="ECO:0007669"/>
    <property type="project" value="TreeGrafter"/>
</dbReference>